<feature type="compositionally biased region" description="Polar residues" evidence="1">
    <location>
        <begin position="163"/>
        <end position="176"/>
    </location>
</feature>
<feature type="compositionally biased region" description="Polar residues" evidence="1">
    <location>
        <begin position="212"/>
        <end position="223"/>
    </location>
</feature>
<feature type="compositionally biased region" description="Polar residues" evidence="1">
    <location>
        <begin position="255"/>
        <end position="266"/>
    </location>
</feature>
<feature type="compositionally biased region" description="Basic and acidic residues" evidence="1">
    <location>
        <begin position="399"/>
        <end position="408"/>
    </location>
</feature>
<sequence>MRPDAGIHSDAIARSRHKSFHRTRAPSHVLFIQERGRCSLLAFLSLDPPSNGCYAILALSSTRSHSHFQPVSTHQHDLTANSWGEYSSTILRLIASSKTTRFLIHHFPSMLFSKQRSRPRAVQNKASDGPRIEQASIQCKVPDRRWFSTFRPGPQLYEDKSETSSAVSSHNGTGIVSKQRRAGTVNHRRSLSSVFQTVKARYSRDKLDKNENAAQNPDLSQSVVPPDMISQGSTSIRREQRHDSPPPRLDVPLEMTSQDMTNGSSTFRSSLERAVADINSRYETPPSTCMAQSVRVTGASKLANSSQVAFPSRSSFRPRYQLPTFVDTPAPKARSAAGELQEISSTISTESVPLENREVATATKDKNEGGSRLSSFFLDEVLGPSFGIGEFMKSQEVTSEERLSETRKSLAKRSVSPSPSKTSNETVLRGTNSGLLIEAASDSERRQRASAIPMAAIGRTATVSKEANDGVSPYETMVRRDYRSRSNSEQPPRNPSGLNLGSLDADNQLPEVGSETRRARARSNPHEPGSVSLALNRRQTSECSHASTCHEENVPSVSELVSKFRRMGSLPGTFPSPASETAGSHLGMRRVSRGKQFETYRSRFSNGSEVDSELFSNASDAFVDIHSSVVPKPVNRRAQVD</sequence>
<reference evidence="2" key="1">
    <citation type="submission" date="2020-03" db="EMBL/GenBank/DDBJ databases">
        <title>A mixture of massive structural variations and highly conserved coding sequences in Ustilaginoidea virens genome.</title>
        <authorList>
            <person name="Zhang K."/>
            <person name="Zhao Z."/>
            <person name="Zhang Z."/>
            <person name="Li Y."/>
            <person name="Hsiang T."/>
            <person name="Sun W."/>
        </authorList>
    </citation>
    <scope>NUCLEOTIDE SEQUENCE</scope>
    <source>
        <strain evidence="2">UV-8b</strain>
    </source>
</reference>
<dbReference type="EMBL" id="CP072757">
    <property type="protein sequence ID" value="QUC22158.1"/>
    <property type="molecule type" value="Genomic_DNA"/>
</dbReference>
<gene>
    <name evidence="2" type="ORF">UV8b_06399</name>
</gene>
<organism evidence="2 3">
    <name type="scientific">Ustilaginoidea virens</name>
    <name type="common">Rice false smut fungus</name>
    <name type="synonym">Villosiclava virens</name>
    <dbReference type="NCBI Taxonomy" id="1159556"/>
    <lineage>
        <taxon>Eukaryota</taxon>
        <taxon>Fungi</taxon>
        <taxon>Dikarya</taxon>
        <taxon>Ascomycota</taxon>
        <taxon>Pezizomycotina</taxon>
        <taxon>Sordariomycetes</taxon>
        <taxon>Hypocreomycetidae</taxon>
        <taxon>Hypocreales</taxon>
        <taxon>Clavicipitaceae</taxon>
        <taxon>Ustilaginoidea</taxon>
    </lineage>
</organism>
<evidence type="ECO:0000313" key="2">
    <source>
        <dbReference type="EMBL" id="QUC22158.1"/>
    </source>
</evidence>
<dbReference type="AlphaFoldDB" id="A0A8E5MJ17"/>
<feature type="compositionally biased region" description="Basic and acidic residues" evidence="1">
    <location>
        <begin position="202"/>
        <end position="211"/>
    </location>
</feature>
<feature type="compositionally biased region" description="Polar residues" evidence="1">
    <location>
        <begin position="415"/>
        <end position="430"/>
    </location>
</feature>
<dbReference type="GeneID" id="66067176"/>
<feature type="compositionally biased region" description="Basic and acidic residues" evidence="1">
    <location>
        <begin position="236"/>
        <end position="245"/>
    </location>
</feature>
<evidence type="ECO:0000256" key="1">
    <source>
        <dbReference type="SAM" id="MobiDB-lite"/>
    </source>
</evidence>
<accession>A0A8E5MJ17</accession>
<feature type="region of interest" description="Disordered" evidence="1">
    <location>
        <begin position="152"/>
        <end position="190"/>
    </location>
</feature>
<dbReference type="RefSeq" id="XP_042999831.1">
    <property type="nucleotide sequence ID" value="XM_043143896.1"/>
</dbReference>
<dbReference type="OrthoDB" id="4937910at2759"/>
<protein>
    <submittedName>
        <fullName evidence="2">Uncharacterized protein</fullName>
    </submittedName>
</protein>
<name>A0A8E5MJ17_USTVR</name>
<feature type="compositionally biased region" description="Basic residues" evidence="1">
    <location>
        <begin position="178"/>
        <end position="190"/>
    </location>
</feature>
<keyword evidence="3" id="KW-1185">Reference proteome</keyword>
<feature type="region of interest" description="Disordered" evidence="1">
    <location>
        <begin position="397"/>
        <end position="430"/>
    </location>
</feature>
<dbReference type="KEGG" id="uvi:66067176"/>
<feature type="region of interest" description="Disordered" evidence="1">
    <location>
        <begin position="202"/>
        <end position="266"/>
    </location>
</feature>
<evidence type="ECO:0000313" key="3">
    <source>
        <dbReference type="Proteomes" id="UP000027002"/>
    </source>
</evidence>
<feature type="compositionally biased region" description="Polar residues" evidence="1">
    <location>
        <begin position="487"/>
        <end position="499"/>
    </location>
</feature>
<feature type="region of interest" description="Disordered" evidence="1">
    <location>
        <begin position="481"/>
        <end position="531"/>
    </location>
</feature>
<dbReference type="Proteomes" id="UP000027002">
    <property type="component" value="Chromosome 5"/>
</dbReference>
<proteinExistence type="predicted"/>